<dbReference type="OrthoDB" id="689430at2759"/>
<feature type="domain" description="Reverse transcriptase zinc-binding" evidence="1">
    <location>
        <begin position="193"/>
        <end position="277"/>
    </location>
</feature>
<name>A0A843W9Z9_COLES</name>
<feature type="non-terminal residue" evidence="2">
    <location>
        <position position="352"/>
    </location>
</feature>
<protein>
    <recommendedName>
        <fullName evidence="1">Reverse transcriptase zinc-binding domain-containing protein</fullName>
    </recommendedName>
</protein>
<evidence type="ECO:0000259" key="1">
    <source>
        <dbReference type="Pfam" id="PF13966"/>
    </source>
</evidence>
<evidence type="ECO:0000313" key="3">
    <source>
        <dbReference type="Proteomes" id="UP000652761"/>
    </source>
</evidence>
<accession>A0A843W9Z9</accession>
<dbReference type="GO" id="GO:0006281">
    <property type="term" value="P:DNA repair"/>
    <property type="evidence" value="ECO:0007669"/>
    <property type="project" value="InterPro"/>
</dbReference>
<reference evidence="2" key="1">
    <citation type="submission" date="2017-07" db="EMBL/GenBank/DDBJ databases">
        <title>Taro Niue Genome Assembly and Annotation.</title>
        <authorList>
            <person name="Atibalentja N."/>
            <person name="Keating K."/>
            <person name="Fields C.J."/>
        </authorList>
    </citation>
    <scope>NUCLEOTIDE SEQUENCE</scope>
    <source>
        <strain evidence="2">Niue_2</strain>
        <tissue evidence="2">Leaf</tissue>
    </source>
</reference>
<evidence type="ECO:0000313" key="2">
    <source>
        <dbReference type="EMBL" id="MQM04716.1"/>
    </source>
</evidence>
<keyword evidence="3" id="KW-1185">Reference proteome</keyword>
<organism evidence="2 3">
    <name type="scientific">Colocasia esculenta</name>
    <name type="common">Wild taro</name>
    <name type="synonym">Arum esculentum</name>
    <dbReference type="NCBI Taxonomy" id="4460"/>
    <lineage>
        <taxon>Eukaryota</taxon>
        <taxon>Viridiplantae</taxon>
        <taxon>Streptophyta</taxon>
        <taxon>Embryophyta</taxon>
        <taxon>Tracheophyta</taxon>
        <taxon>Spermatophyta</taxon>
        <taxon>Magnoliopsida</taxon>
        <taxon>Liliopsida</taxon>
        <taxon>Araceae</taxon>
        <taxon>Aroideae</taxon>
        <taxon>Colocasieae</taxon>
        <taxon>Colocasia</taxon>
    </lineage>
</organism>
<dbReference type="Pfam" id="PF13966">
    <property type="entry name" value="zf-RVT"/>
    <property type="match status" value="1"/>
</dbReference>
<dbReference type="InterPro" id="IPR026960">
    <property type="entry name" value="RVT-Znf"/>
</dbReference>
<dbReference type="PANTHER" id="PTHR36617:SF5">
    <property type="entry name" value="OS05G0421675 PROTEIN"/>
    <property type="match status" value="1"/>
</dbReference>
<dbReference type="AlphaFoldDB" id="A0A843W9Z9"/>
<dbReference type="PROSITE" id="PS00726">
    <property type="entry name" value="AP_NUCLEASE_F1_1"/>
    <property type="match status" value="1"/>
</dbReference>
<comment type="caution">
    <text evidence="2">The sequence shown here is derived from an EMBL/GenBank/DDBJ whole genome shotgun (WGS) entry which is preliminary data.</text>
</comment>
<dbReference type="GO" id="GO:0003677">
    <property type="term" value="F:DNA binding"/>
    <property type="evidence" value="ECO:0007669"/>
    <property type="project" value="InterPro"/>
</dbReference>
<dbReference type="Proteomes" id="UP000652761">
    <property type="component" value="Unassembled WGS sequence"/>
</dbReference>
<proteinExistence type="predicted"/>
<dbReference type="GO" id="GO:0004519">
    <property type="term" value="F:endonuclease activity"/>
    <property type="evidence" value="ECO:0007669"/>
    <property type="project" value="InterPro"/>
</dbReference>
<gene>
    <name evidence="2" type="ORF">Taro_037517</name>
</gene>
<dbReference type="EMBL" id="NMUH01003269">
    <property type="protein sequence ID" value="MQM04716.1"/>
    <property type="molecule type" value="Genomic_DNA"/>
</dbReference>
<dbReference type="InterPro" id="IPR020847">
    <property type="entry name" value="AP_endonuclease_F1_BS"/>
</dbReference>
<sequence>MVPGVPVKMKVQGELRSTEKSGSTRNGKADILCLQETKLEGDKEIVLWELGGGRLTHGVSSPAVGRARGIMILWNPIEVEEVVADKLIGRESVSISLGDEQRCSFWTDRWCGNLTLDHLFPDLFANTSALMATIADIFKVSHAGGTWVPTFRRNISVERATQLLQMFAILAPFRLTGNREDQWSWRWEKSGHFLVKSAYLMLVDGGLRHEAKAQIWDTRSPLKIKIFIWMVSHGRFPTCDKISRFLLNIPSSCCLCGVEEENLDHLLTVCSFSKVIWDEIGKCTQINIPFTGAKELLLGWSRKFPSKVDRVVWWIILHATIWAIWIERNNRIFRRESEPEEAVIQGIKSNVL</sequence>
<dbReference type="PANTHER" id="PTHR36617">
    <property type="entry name" value="PROTEIN, PUTATIVE-RELATED"/>
    <property type="match status" value="1"/>
</dbReference>